<name>A0AAD4NFS0_9BILA</name>
<dbReference type="InterPro" id="IPR037768">
    <property type="entry name" value="C2B_Copine"/>
</dbReference>
<accession>A0AAD4NFS0</accession>
<comment type="subcellular location">
    <subcellularLocation>
        <location evidence="3">Cell junction</location>
        <location evidence="3">Focal adhesion</location>
    </subcellularLocation>
    <subcellularLocation>
        <location evidence="2">Cell membrane</location>
    </subcellularLocation>
    <subcellularLocation>
        <location evidence="4">Cytoplasm</location>
    </subcellularLocation>
    <subcellularLocation>
        <location evidence="1">Nucleus</location>
    </subcellularLocation>
</comment>
<dbReference type="SMART" id="SM00239">
    <property type="entry name" value="C2"/>
    <property type="match status" value="2"/>
</dbReference>
<dbReference type="InterPro" id="IPR035892">
    <property type="entry name" value="C2_domain_sf"/>
</dbReference>
<keyword evidence="14" id="KW-0539">Nucleus</keyword>
<keyword evidence="11" id="KW-0106">Calcium</keyword>
<keyword evidence="6" id="KW-1003">Cell membrane</keyword>
<keyword evidence="23" id="KW-1185">Reference proteome</keyword>
<dbReference type="SUPFAM" id="SSF49562">
    <property type="entry name" value="C2 domain (Calcium/lipid-binding domain, CaLB)"/>
    <property type="match status" value="2"/>
</dbReference>
<evidence type="ECO:0000256" key="1">
    <source>
        <dbReference type="ARBA" id="ARBA00004123"/>
    </source>
</evidence>
<evidence type="ECO:0000256" key="11">
    <source>
        <dbReference type="ARBA" id="ARBA00022837"/>
    </source>
</evidence>
<dbReference type="SMART" id="SM00327">
    <property type="entry name" value="VWA"/>
    <property type="match status" value="1"/>
</dbReference>
<evidence type="ECO:0000313" key="22">
    <source>
        <dbReference type="EMBL" id="KAI1726672.1"/>
    </source>
</evidence>
<evidence type="ECO:0000256" key="16">
    <source>
        <dbReference type="ARBA" id="ARBA00065466"/>
    </source>
</evidence>
<dbReference type="GO" id="GO:0046872">
    <property type="term" value="F:metal ion binding"/>
    <property type="evidence" value="ECO:0007669"/>
    <property type="project" value="UniProtKB-KW"/>
</dbReference>
<dbReference type="CDD" id="cd04047">
    <property type="entry name" value="C2B_Copine"/>
    <property type="match status" value="1"/>
</dbReference>
<dbReference type="Gene3D" id="3.40.50.410">
    <property type="entry name" value="von Willebrand factor, type A domain"/>
    <property type="match status" value="1"/>
</dbReference>
<dbReference type="GO" id="GO:0005544">
    <property type="term" value="F:calcium-dependent phospholipid binding"/>
    <property type="evidence" value="ECO:0007669"/>
    <property type="project" value="InterPro"/>
</dbReference>
<evidence type="ECO:0000256" key="13">
    <source>
        <dbReference type="ARBA" id="ARBA00023136"/>
    </source>
</evidence>
<feature type="compositionally biased region" description="Polar residues" evidence="19">
    <location>
        <begin position="647"/>
        <end position="661"/>
    </location>
</feature>
<feature type="compositionally biased region" description="Low complexity" evidence="19">
    <location>
        <begin position="608"/>
        <end position="620"/>
    </location>
</feature>
<feature type="region of interest" description="Disordered" evidence="19">
    <location>
        <begin position="527"/>
        <end position="678"/>
    </location>
</feature>
<evidence type="ECO:0000256" key="7">
    <source>
        <dbReference type="ARBA" id="ARBA00022490"/>
    </source>
</evidence>
<evidence type="ECO:0000256" key="14">
    <source>
        <dbReference type="ARBA" id="ARBA00023242"/>
    </source>
</evidence>
<dbReference type="FunFam" id="2.60.40.150:FF:000042">
    <property type="entry name" value="Copine 3"/>
    <property type="match status" value="1"/>
</dbReference>
<feature type="domain" description="C2" evidence="20">
    <location>
        <begin position="132"/>
        <end position="256"/>
    </location>
</feature>
<dbReference type="GO" id="GO:0005737">
    <property type="term" value="C:cytoplasm"/>
    <property type="evidence" value="ECO:0007669"/>
    <property type="project" value="UniProtKB-SubCell"/>
</dbReference>
<dbReference type="PANTHER" id="PTHR10857">
    <property type="entry name" value="COPINE"/>
    <property type="match status" value="1"/>
</dbReference>
<keyword evidence="10" id="KW-0677">Repeat</keyword>
<keyword evidence="13" id="KW-0472">Membrane</keyword>
<dbReference type="Pfam" id="PF07002">
    <property type="entry name" value="Copine"/>
    <property type="match status" value="1"/>
</dbReference>
<evidence type="ECO:0000256" key="18">
    <source>
        <dbReference type="ARBA" id="ARBA00076171"/>
    </source>
</evidence>
<dbReference type="InterPro" id="IPR002035">
    <property type="entry name" value="VWF_A"/>
</dbReference>
<protein>
    <recommendedName>
        <fullName evidence="17">Copine-3</fullName>
    </recommendedName>
    <alternativeName>
        <fullName evidence="18">Copine III</fullName>
    </alternativeName>
</protein>
<keyword evidence="12" id="KW-0965">Cell junction</keyword>
<dbReference type="SUPFAM" id="SSF53300">
    <property type="entry name" value="vWA-like"/>
    <property type="match status" value="1"/>
</dbReference>
<dbReference type="PANTHER" id="PTHR10857:SF106">
    <property type="entry name" value="C2 DOMAIN-CONTAINING PROTEIN"/>
    <property type="match status" value="1"/>
</dbReference>
<dbReference type="InterPro" id="IPR045052">
    <property type="entry name" value="Copine"/>
</dbReference>
<dbReference type="CDD" id="cd04048">
    <property type="entry name" value="C2A_Copine"/>
    <property type="match status" value="1"/>
</dbReference>
<comment type="subunit">
    <text evidence="16">Monomer. Interacts with ERBB2 (preferentially with the tyrosine phosphorylated form); this interaction occurs at the cell membrane and is increased in a growth factor heregulin-dependent manner. Interacts with SHC1; this interaction may mediate the binding of CPNE3 with ERBB2. Interacts with RACK1.</text>
</comment>
<feature type="domain" description="C2" evidence="20">
    <location>
        <begin position="1"/>
        <end position="124"/>
    </location>
</feature>
<evidence type="ECO:0000256" key="10">
    <source>
        <dbReference type="ARBA" id="ARBA00022737"/>
    </source>
</evidence>
<evidence type="ECO:0000259" key="20">
    <source>
        <dbReference type="PROSITE" id="PS50004"/>
    </source>
</evidence>
<keyword evidence="8" id="KW-0597">Phosphoprotein</keyword>
<evidence type="ECO:0000256" key="9">
    <source>
        <dbReference type="ARBA" id="ARBA00022723"/>
    </source>
</evidence>
<dbReference type="GO" id="GO:0005925">
    <property type="term" value="C:focal adhesion"/>
    <property type="evidence" value="ECO:0007669"/>
    <property type="project" value="UniProtKB-SubCell"/>
</dbReference>
<dbReference type="Pfam" id="PF00168">
    <property type="entry name" value="C2"/>
    <property type="match status" value="2"/>
</dbReference>
<sequence length="678" mass="76068">MQNIKDSPRTKVELILAASGLSDKDVFSKSDPICVVFQQAETNKYQSERRFVEIGRTERIKNCLNPKWNKKILMNYFFESKQPLRFELYDIDSGSQELSDHDFLGRAECELSEIVAAQSGRLTIPLRYSGRQCGSLIITAEELNEGQKESVYFVCHGRSLDKKDLFGKSDPFLEFYRIAEDGSRQMVHRTEVLKKTLNPEFAPFEITVRHLSGGDKDKEFLITCYDYDEDGSHDLIGSATTSVNALTIKRQNNLPLINEKKQLKKGSKYKDSGALHFLKVEVHKEFTFLDFITSGLQLEFAVAIDFTSSNGPVHSMNSLHYINSYAPNQYEMATQSVMEICEKYNRTKYFEATGFGAKIPPHFQVSHLFPLNLENFDRFTYGVEGVMAAYRIALQNTQLFGPTNFAPTINEFANKAKQFPLDGSRYQILLIITDGIITDMEKTKSAIISASDLPISIIIIGVGSENFQKMDELDCDSGLLSQNGRSAKRDIVQFVPIRNFLKSEMLAKEVLAEVPEQVASYMKSRRIAPLPPGSQPAPLEMGQPLGGVPTMQPMTARNPVAKPYDPSNTPTNVYPNLQNMPQSARYSSQESSQYAPYPTHNMPQSARYPSQSVPQSSPYQGHSVPQSAPYPGQNTHQAPYSSHDVHQSTPYPNPSYSNMQPPSLDKLNLGPSGPPYPT</sequence>
<evidence type="ECO:0000256" key="2">
    <source>
        <dbReference type="ARBA" id="ARBA00004236"/>
    </source>
</evidence>
<evidence type="ECO:0000313" key="23">
    <source>
        <dbReference type="Proteomes" id="UP001201812"/>
    </source>
</evidence>
<dbReference type="GO" id="GO:0005886">
    <property type="term" value="C:plasma membrane"/>
    <property type="evidence" value="ECO:0007669"/>
    <property type="project" value="UniProtKB-SubCell"/>
</dbReference>
<dbReference type="GO" id="GO:0005634">
    <property type="term" value="C:nucleus"/>
    <property type="evidence" value="ECO:0007669"/>
    <property type="project" value="UniProtKB-SubCell"/>
</dbReference>
<gene>
    <name evidence="22" type="ORF">DdX_03399</name>
</gene>
<evidence type="ECO:0000256" key="12">
    <source>
        <dbReference type="ARBA" id="ARBA00022949"/>
    </source>
</evidence>
<dbReference type="PROSITE" id="PS50234">
    <property type="entry name" value="VWFA"/>
    <property type="match status" value="1"/>
</dbReference>
<feature type="domain" description="VWFA" evidence="21">
    <location>
        <begin position="299"/>
        <end position="518"/>
    </location>
</feature>
<dbReference type="InterPro" id="IPR000008">
    <property type="entry name" value="C2_dom"/>
</dbReference>
<dbReference type="PROSITE" id="PS50004">
    <property type="entry name" value="C2"/>
    <property type="match status" value="2"/>
</dbReference>
<feature type="compositionally biased region" description="Polar residues" evidence="19">
    <location>
        <begin position="566"/>
        <end position="594"/>
    </location>
</feature>
<dbReference type="Gene3D" id="2.60.40.150">
    <property type="entry name" value="C2 domain"/>
    <property type="match status" value="2"/>
</dbReference>
<comment type="similarity">
    <text evidence="5">Belongs to the copine family.</text>
</comment>
<evidence type="ECO:0000259" key="21">
    <source>
        <dbReference type="PROSITE" id="PS50234"/>
    </source>
</evidence>
<dbReference type="EMBL" id="JAKKPZ010000002">
    <property type="protein sequence ID" value="KAI1726672.1"/>
    <property type="molecule type" value="Genomic_DNA"/>
</dbReference>
<evidence type="ECO:0000256" key="3">
    <source>
        <dbReference type="ARBA" id="ARBA00004246"/>
    </source>
</evidence>
<dbReference type="InterPro" id="IPR036465">
    <property type="entry name" value="vWFA_dom_sf"/>
</dbReference>
<dbReference type="InterPro" id="IPR010734">
    <property type="entry name" value="Copine_C"/>
</dbReference>
<evidence type="ECO:0000256" key="5">
    <source>
        <dbReference type="ARBA" id="ARBA00009048"/>
    </source>
</evidence>
<keyword evidence="7" id="KW-0963">Cytoplasm</keyword>
<keyword evidence="9" id="KW-0479">Metal-binding</keyword>
<evidence type="ECO:0000256" key="19">
    <source>
        <dbReference type="SAM" id="MobiDB-lite"/>
    </source>
</evidence>
<comment type="caution">
    <text evidence="22">The sequence shown here is derived from an EMBL/GenBank/DDBJ whole genome shotgun (WGS) entry which is preliminary data.</text>
</comment>
<evidence type="ECO:0000256" key="4">
    <source>
        <dbReference type="ARBA" id="ARBA00004496"/>
    </source>
</evidence>
<evidence type="ECO:0000256" key="17">
    <source>
        <dbReference type="ARBA" id="ARBA00074834"/>
    </source>
</evidence>
<evidence type="ECO:0000256" key="6">
    <source>
        <dbReference type="ARBA" id="ARBA00022475"/>
    </source>
</evidence>
<dbReference type="AlphaFoldDB" id="A0AAD4NFS0"/>
<evidence type="ECO:0000256" key="15">
    <source>
        <dbReference type="ARBA" id="ARBA00058857"/>
    </source>
</evidence>
<proteinExistence type="inferred from homology"/>
<evidence type="ECO:0000256" key="8">
    <source>
        <dbReference type="ARBA" id="ARBA00022553"/>
    </source>
</evidence>
<dbReference type="GO" id="GO:0071277">
    <property type="term" value="P:cellular response to calcium ion"/>
    <property type="evidence" value="ECO:0007669"/>
    <property type="project" value="UniProtKB-ARBA"/>
</dbReference>
<dbReference type="Proteomes" id="UP001201812">
    <property type="component" value="Unassembled WGS sequence"/>
</dbReference>
<reference evidence="22" key="1">
    <citation type="submission" date="2022-01" db="EMBL/GenBank/DDBJ databases">
        <title>Genome Sequence Resource for Two Populations of Ditylenchus destructor, the Migratory Endoparasitic Phytonematode.</title>
        <authorList>
            <person name="Zhang H."/>
            <person name="Lin R."/>
            <person name="Xie B."/>
        </authorList>
    </citation>
    <scope>NUCLEOTIDE SEQUENCE</scope>
    <source>
        <strain evidence="22">BazhouSP</strain>
    </source>
</reference>
<dbReference type="FunFam" id="2.60.40.150:FF:000099">
    <property type="entry name" value="Copine 3"/>
    <property type="match status" value="1"/>
</dbReference>
<comment type="function">
    <text evidence="15">Calcium-dependent phospholipid-binding protein that plays a role in ERBB2-mediated tumor cell migration in response to growth factor heregulin stimulation.</text>
</comment>
<organism evidence="22 23">
    <name type="scientific">Ditylenchus destructor</name>
    <dbReference type="NCBI Taxonomy" id="166010"/>
    <lineage>
        <taxon>Eukaryota</taxon>
        <taxon>Metazoa</taxon>
        <taxon>Ecdysozoa</taxon>
        <taxon>Nematoda</taxon>
        <taxon>Chromadorea</taxon>
        <taxon>Rhabditida</taxon>
        <taxon>Tylenchina</taxon>
        <taxon>Tylenchomorpha</taxon>
        <taxon>Sphaerularioidea</taxon>
        <taxon>Anguinidae</taxon>
        <taxon>Anguininae</taxon>
        <taxon>Ditylenchus</taxon>
    </lineage>
</organism>